<gene>
    <name evidence="5" type="ORF">SI8410_07010016</name>
</gene>
<keyword evidence="4" id="KW-0503">Monooxygenase</keyword>
<dbReference type="InterPro" id="IPR001128">
    <property type="entry name" value="Cyt_P450"/>
</dbReference>
<sequence length="398" mass="45373">MRWNELRYSRRGLPQGTMGWPVVGDTIEFLRRVRSLFTSHLLGSPTVMSMDLEVKRGILMNEARGLVPGYRQAMTELLGEWNVVAGKMLSVIGPVAVRERLFPTLDEFIGSRLCSWGGDGATMDVQEKAREMIFSSALKLISGIETGETAAELKAEFFKLARKTITSLLRDLIEERRSPFAPNGGGDILSLLLREEEEGEEEQEVHRTRPNLTDDQMIDLLIAIMYTGFETVSGTVSMAVNYLHDHPSAFQELWEYSEIRQRKSSPDEALTWGEYTSISFTRAVILETMRLATIINGLMRKTTEDIPINGFVVPKGWKIQVYIRESNYDSVRYPAPLFFDPWRWKDRSLENHQHFMVFGCGGRLCPGKELSLEAEGDEIVYFPRVEAPRGLHIRVWTN</sequence>
<dbReference type="OrthoDB" id="1372046at2759"/>
<dbReference type="GO" id="GO:0004497">
    <property type="term" value="F:monooxygenase activity"/>
    <property type="evidence" value="ECO:0007669"/>
    <property type="project" value="UniProtKB-KW"/>
</dbReference>
<dbReference type="Pfam" id="PF00067">
    <property type="entry name" value="p450"/>
    <property type="match status" value="1"/>
</dbReference>
<dbReference type="SUPFAM" id="SSF48264">
    <property type="entry name" value="Cytochrome P450"/>
    <property type="match status" value="1"/>
</dbReference>
<dbReference type="Gene3D" id="1.10.630.10">
    <property type="entry name" value="Cytochrome P450"/>
    <property type="match status" value="1"/>
</dbReference>
<comment type="similarity">
    <text evidence="4">Belongs to the cytochrome P450 family.</text>
</comment>
<evidence type="ECO:0000313" key="6">
    <source>
        <dbReference type="Proteomes" id="UP000663760"/>
    </source>
</evidence>
<evidence type="ECO:0000256" key="2">
    <source>
        <dbReference type="ARBA" id="ARBA00023004"/>
    </source>
</evidence>
<dbReference type="InterPro" id="IPR002401">
    <property type="entry name" value="Cyt_P450_E_grp-I"/>
</dbReference>
<dbReference type="GO" id="GO:0010268">
    <property type="term" value="P:brassinosteroid homeostasis"/>
    <property type="evidence" value="ECO:0007669"/>
    <property type="project" value="TreeGrafter"/>
</dbReference>
<accession>A0A7I8KPV2</accession>
<dbReference type="GO" id="GO:0005506">
    <property type="term" value="F:iron ion binding"/>
    <property type="evidence" value="ECO:0007669"/>
    <property type="project" value="InterPro"/>
</dbReference>
<dbReference type="PANTHER" id="PTHR24286:SF169">
    <property type="entry name" value="CYTOCHROME P450 85A1"/>
    <property type="match status" value="1"/>
</dbReference>
<keyword evidence="6" id="KW-1185">Reference proteome</keyword>
<evidence type="ECO:0000256" key="4">
    <source>
        <dbReference type="RuleBase" id="RU000461"/>
    </source>
</evidence>
<keyword evidence="1 3" id="KW-0479">Metal-binding</keyword>
<feature type="binding site" description="axial binding residue" evidence="3">
    <location>
        <position position="365"/>
    </location>
    <ligand>
        <name>heme</name>
        <dbReference type="ChEBI" id="CHEBI:30413"/>
    </ligand>
    <ligandPart>
        <name>Fe</name>
        <dbReference type="ChEBI" id="CHEBI:18248"/>
    </ligandPart>
</feature>
<dbReference type="PANTHER" id="PTHR24286">
    <property type="entry name" value="CYTOCHROME P450 26"/>
    <property type="match status" value="1"/>
</dbReference>
<organism evidence="5 6">
    <name type="scientific">Spirodela intermedia</name>
    <name type="common">Intermediate duckweed</name>
    <dbReference type="NCBI Taxonomy" id="51605"/>
    <lineage>
        <taxon>Eukaryota</taxon>
        <taxon>Viridiplantae</taxon>
        <taxon>Streptophyta</taxon>
        <taxon>Embryophyta</taxon>
        <taxon>Tracheophyta</taxon>
        <taxon>Spermatophyta</taxon>
        <taxon>Magnoliopsida</taxon>
        <taxon>Liliopsida</taxon>
        <taxon>Araceae</taxon>
        <taxon>Lemnoideae</taxon>
        <taxon>Spirodela</taxon>
    </lineage>
</organism>
<evidence type="ECO:0000256" key="1">
    <source>
        <dbReference type="ARBA" id="ARBA00022723"/>
    </source>
</evidence>
<keyword evidence="2 3" id="KW-0408">Iron</keyword>
<name>A0A7I8KPV2_SPIIN</name>
<evidence type="ECO:0000313" key="5">
    <source>
        <dbReference type="EMBL" id="CAA7399346.1"/>
    </source>
</evidence>
<evidence type="ECO:0000256" key="3">
    <source>
        <dbReference type="PIRSR" id="PIRSR602401-1"/>
    </source>
</evidence>
<dbReference type="GO" id="GO:0020037">
    <property type="term" value="F:heme binding"/>
    <property type="evidence" value="ECO:0007669"/>
    <property type="project" value="InterPro"/>
</dbReference>
<comment type="cofactor">
    <cofactor evidence="3">
        <name>heme</name>
        <dbReference type="ChEBI" id="CHEBI:30413"/>
    </cofactor>
</comment>
<protein>
    <submittedName>
        <fullName evidence="5">Uncharacterized protein</fullName>
    </submittedName>
</protein>
<keyword evidence="3 4" id="KW-0349">Heme</keyword>
<dbReference type="AlphaFoldDB" id="A0A7I8KPV2"/>
<dbReference type="PROSITE" id="PS00086">
    <property type="entry name" value="CYTOCHROME_P450"/>
    <property type="match status" value="1"/>
</dbReference>
<proteinExistence type="inferred from homology"/>
<dbReference type="InterPro" id="IPR036396">
    <property type="entry name" value="Cyt_P450_sf"/>
</dbReference>
<dbReference type="GO" id="GO:0016705">
    <property type="term" value="F:oxidoreductase activity, acting on paired donors, with incorporation or reduction of molecular oxygen"/>
    <property type="evidence" value="ECO:0007669"/>
    <property type="project" value="InterPro"/>
</dbReference>
<reference evidence="5" key="1">
    <citation type="submission" date="2020-02" db="EMBL/GenBank/DDBJ databases">
        <authorList>
            <person name="Scholz U."/>
            <person name="Mascher M."/>
            <person name="Fiebig A."/>
        </authorList>
    </citation>
    <scope>NUCLEOTIDE SEQUENCE</scope>
</reference>
<keyword evidence="4" id="KW-0560">Oxidoreductase</keyword>
<dbReference type="EMBL" id="LR746270">
    <property type="protein sequence ID" value="CAA7399346.1"/>
    <property type="molecule type" value="Genomic_DNA"/>
</dbReference>
<dbReference type="GO" id="GO:0016125">
    <property type="term" value="P:sterol metabolic process"/>
    <property type="evidence" value="ECO:0007669"/>
    <property type="project" value="TreeGrafter"/>
</dbReference>
<dbReference type="InterPro" id="IPR017972">
    <property type="entry name" value="Cyt_P450_CS"/>
</dbReference>
<dbReference type="Proteomes" id="UP000663760">
    <property type="component" value="Chromosome 7"/>
</dbReference>
<dbReference type="GO" id="GO:0016132">
    <property type="term" value="P:brassinosteroid biosynthetic process"/>
    <property type="evidence" value="ECO:0007669"/>
    <property type="project" value="TreeGrafter"/>
</dbReference>
<dbReference type="PRINTS" id="PR00463">
    <property type="entry name" value="EP450I"/>
</dbReference>